<keyword evidence="2" id="KW-1185">Reference proteome</keyword>
<name>A0ACB8M026_CITSI</name>
<dbReference type="Proteomes" id="UP000829398">
    <property type="component" value="Chromosome 3"/>
</dbReference>
<reference evidence="2" key="1">
    <citation type="journal article" date="2023" name="Hortic. Res.">
        <title>A chromosome-level phased genome enabling allele-level studies in sweet orange: a case study on citrus Huanglongbing tolerance.</title>
        <authorList>
            <person name="Wu B."/>
            <person name="Yu Q."/>
            <person name="Deng Z."/>
            <person name="Duan Y."/>
            <person name="Luo F."/>
            <person name="Gmitter F. Jr."/>
        </authorList>
    </citation>
    <scope>NUCLEOTIDE SEQUENCE [LARGE SCALE GENOMIC DNA]</scope>
    <source>
        <strain evidence="2">cv. Valencia</strain>
    </source>
</reference>
<evidence type="ECO:0000313" key="2">
    <source>
        <dbReference type="Proteomes" id="UP000829398"/>
    </source>
</evidence>
<accession>A0ACB8M026</accession>
<gene>
    <name evidence="1" type="ORF">KPL71_007633</name>
</gene>
<protein>
    <submittedName>
        <fullName evidence="1">Uncharacterized protein</fullName>
    </submittedName>
</protein>
<proteinExistence type="predicted"/>
<evidence type="ECO:0000313" key="1">
    <source>
        <dbReference type="EMBL" id="KAH9779178.1"/>
    </source>
</evidence>
<sequence>MDLQPQERPFKDYFSPLANLSTSCIRYPNVADRSFELKPSVLNCLPTFYGLENEDPYNHLNDFHAICQTFKYENFSDDDVKLRLFPFSLKDRARSWLNTFPANSIASWEQMVTKFLNKYFPVHKTNAIRREISEFTQREDEQFFETWERFNGLLLKCPHHGYEKWHQCQYFLEGLLPNVQEWLMATSGGELMSKSATEIWEFFQRQADNSQQRSRSLTNTRRIKGVNEVQIGESNSEIKEVKAIIEGLSRQIASLSTAKSTEPHDHDSYSDQANAIAPAPPIPQNHQASQPPFRPYNQNQNYSQPRPWEDSFQNLKNLTHSTIEQQNRTIDGLRNELRAGFNSQAQSVSSLEKMVGHLASSVQTLAMTVEKGKFPSQPMPNPKGVHEASSSSPQQHGEVSVNIPLLDAIKQVPSYAKFLKDLCTKKRNMHVQKKAFLTENVSSILQHKIPLKCKDPGSPTISCSIGNHTIENALLDLGASVNLLPYSVFVKLGLGELHPTPVVLQLADRSTKIPRGIVEDVLIQVDKFYFPVDFIVIDTQPIQDSRKHISIILGRPFLAIADAHIQCRTGNMQLSFSNMTMELNIFNIAKQPHSADDGIVDVDLIETIVDNTFLSNLSDDSLQSCLTHFGLNFDIDRSVDEVNALLDSAPSMDTNKWKSRVEQLAPSEKKLIPSSESPPKLELKPLPNTLEYAFLGEESTMPVIISSSLNDEQKVFMDDFSVFGDLFDQYLHHLTLVLQRCTKKNLVLNWEKCHFMVKQGIVLGHIISSKGIEVEKAKVDLISNLPPPKTVREVRSFLGHAGFYRRFIKDFSKVSRPLCNLLAKDVPFIFNDSCLVAFKKLKQLLTSSPIIQAPNWSLPFELMCDASDYAVGAVLGQRVDRIPHVIYYASMTLNDAQLNYSTTEKEMLAVVFALEKFRSYLIGCKIIIFTDHAALKYLLTKKDAKARLIRWVLLLQEFDLEFKDKKGTENVVADHLSRLHFDTITEPLILNESFPDEQLMSVEVLPWYADIVNYLVTGKLPEHWTKQDKAKFFTEIKNFFWDDPYLFKYCADQIVRRCVPENEIHNILSFCHEQACGGHFSAKKTATKVLQCGFYWPTIFRDAYTFCSLCDRTAFKTPIGMSPYRLVYGKACHLPVELEHRAYWAIKKFNFDMQSESTFIQFSLAPIPRNEILAKLHKRFPSLPQNALLTIYKARSERMRSLMRNNIPADIRWLIEAKVRLASELPPKFIAYMPGCGKGNYARKRRARRISVACHKCARMSCDRNPCSLGMVSDNREDKIQFIRDGLNKKSLDDILLSLETHPSGYVQGAILQLWPLFQKEHARYSLGNLTINDPVC</sequence>
<comment type="caution">
    <text evidence="1">The sequence shown here is derived from an EMBL/GenBank/DDBJ whole genome shotgun (WGS) entry which is preliminary data.</text>
</comment>
<organism evidence="1 2">
    <name type="scientific">Citrus sinensis</name>
    <name type="common">Sweet orange</name>
    <name type="synonym">Citrus aurantium var. sinensis</name>
    <dbReference type="NCBI Taxonomy" id="2711"/>
    <lineage>
        <taxon>Eukaryota</taxon>
        <taxon>Viridiplantae</taxon>
        <taxon>Streptophyta</taxon>
        <taxon>Embryophyta</taxon>
        <taxon>Tracheophyta</taxon>
        <taxon>Spermatophyta</taxon>
        <taxon>Magnoliopsida</taxon>
        <taxon>eudicotyledons</taxon>
        <taxon>Gunneridae</taxon>
        <taxon>Pentapetalae</taxon>
        <taxon>rosids</taxon>
        <taxon>malvids</taxon>
        <taxon>Sapindales</taxon>
        <taxon>Rutaceae</taxon>
        <taxon>Aurantioideae</taxon>
        <taxon>Citrus</taxon>
    </lineage>
</organism>
<dbReference type="EMBL" id="CM039172">
    <property type="protein sequence ID" value="KAH9779178.1"/>
    <property type="molecule type" value="Genomic_DNA"/>
</dbReference>